<name>A0A8H3J9D1_9LECA</name>
<dbReference type="AlphaFoldDB" id="A0A8H3J9D1"/>
<sequence>MLRHYLGAGYGIFTDELSFVQVNGFGESEPRGRVTTLLSVEARVCAEPARLCLRLQNWACVWVCDHFLAEEGEMFQLIESSFDEYRTRSERPREPKRHWCRRCDFVFQLEVLDTGSDGLAIVITQWLDLGSGLTPMDRKWRVLTAALVDGYDVKDHASEAERYRLDFEKREGLAQQAITLRNASYLSDQRYKHIMTKAFYREWILQAGRRVHLCYWSGLCLVLLGLMLCAVIGWQSSYKI</sequence>
<evidence type="ECO:0000313" key="3">
    <source>
        <dbReference type="Proteomes" id="UP000664203"/>
    </source>
</evidence>
<evidence type="ECO:0000256" key="1">
    <source>
        <dbReference type="SAM" id="Phobius"/>
    </source>
</evidence>
<proteinExistence type="predicted"/>
<keyword evidence="1" id="KW-0472">Membrane</keyword>
<evidence type="ECO:0000313" key="2">
    <source>
        <dbReference type="EMBL" id="CAF9943281.1"/>
    </source>
</evidence>
<gene>
    <name evidence="2" type="ORF">ALECFALPRED_010984</name>
</gene>
<keyword evidence="1" id="KW-1133">Transmembrane helix</keyword>
<reference evidence="2" key="1">
    <citation type="submission" date="2021-03" db="EMBL/GenBank/DDBJ databases">
        <authorList>
            <person name="Tagirdzhanova G."/>
        </authorList>
    </citation>
    <scope>NUCLEOTIDE SEQUENCE</scope>
</reference>
<dbReference type="OrthoDB" id="3766406at2759"/>
<comment type="caution">
    <text evidence="2">The sequence shown here is derived from an EMBL/GenBank/DDBJ whole genome shotgun (WGS) entry which is preliminary data.</text>
</comment>
<organism evidence="2 3">
    <name type="scientific">Alectoria fallacina</name>
    <dbReference type="NCBI Taxonomy" id="1903189"/>
    <lineage>
        <taxon>Eukaryota</taxon>
        <taxon>Fungi</taxon>
        <taxon>Dikarya</taxon>
        <taxon>Ascomycota</taxon>
        <taxon>Pezizomycotina</taxon>
        <taxon>Lecanoromycetes</taxon>
        <taxon>OSLEUM clade</taxon>
        <taxon>Lecanoromycetidae</taxon>
        <taxon>Lecanorales</taxon>
        <taxon>Lecanorineae</taxon>
        <taxon>Parmeliaceae</taxon>
        <taxon>Alectoria</taxon>
    </lineage>
</organism>
<feature type="transmembrane region" description="Helical" evidence="1">
    <location>
        <begin position="213"/>
        <end position="234"/>
    </location>
</feature>
<keyword evidence="3" id="KW-1185">Reference proteome</keyword>
<protein>
    <submittedName>
        <fullName evidence="2">Uncharacterized protein</fullName>
    </submittedName>
</protein>
<dbReference type="Proteomes" id="UP000664203">
    <property type="component" value="Unassembled WGS sequence"/>
</dbReference>
<dbReference type="EMBL" id="CAJPDR010000957">
    <property type="protein sequence ID" value="CAF9943281.1"/>
    <property type="molecule type" value="Genomic_DNA"/>
</dbReference>
<accession>A0A8H3J9D1</accession>
<keyword evidence="1" id="KW-0812">Transmembrane</keyword>